<proteinExistence type="predicted"/>
<feature type="transmembrane region" description="Helical" evidence="2">
    <location>
        <begin position="220"/>
        <end position="239"/>
    </location>
</feature>
<dbReference type="InterPro" id="IPR027272">
    <property type="entry name" value="Piezo"/>
</dbReference>
<keyword evidence="2" id="KW-0812">Transmembrane</keyword>
<keyword evidence="5" id="KW-1185">Reference proteome</keyword>
<dbReference type="Pfam" id="PF15917">
    <property type="entry name" value="Piezo_TM25-28"/>
    <property type="match status" value="1"/>
</dbReference>
<dbReference type="PANTHER" id="PTHR47049:SF2">
    <property type="entry name" value="PIEZO-TYPE MECHANOSENSITIVE ION CHANNEL HOMOLOG"/>
    <property type="match status" value="1"/>
</dbReference>
<organism evidence="4 5">
    <name type="scientific">Polyplax serrata</name>
    <name type="common">Common mouse louse</name>
    <dbReference type="NCBI Taxonomy" id="468196"/>
    <lineage>
        <taxon>Eukaryota</taxon>
        <taxon>Metazoa</taxon>
        <taxon>Ecdysozoa</taxon>
        <taxon>Arthropoda</taxon>
        <taxon>Hexapoda</taxon>
        <taxon>Insecta</taxon>
        <taxon>Pterygota</taxon>
        <taxon>Neoptera</taxon>
        <taxon>Paraneoptera</taxon>
        <taxon>Psocodea</taxon>
        <taxon>Troctomorpha</taxon>
        <taxon>Phthiraptera</taxon>
        <taxon>Anoplura</taxon>
        <taxon>Polyplacidae</taxon>
        <taxon>Polyplax</taxon>
    </lineage>
</organism>
<feature type="compositionally biased region" description="Low complexity" evidence="1">
    <location>
        <begin position="623"/>
        <end position="635"/>
    </location>
</feature>
<feature type="compositionally biased region" description="Polar residues" evidence="1">
    <location>
        <begin position="651"/>
        <end position="660"/>
    </location>
</feature>
<feature type="non-terminal residue" evidence="4">
    <location>
        <position position="1"/>
    </location>
</feature>
<dbReference type="InterPro" id="IPR031805">
    <property type="entry name" value="Piezo_TM25-28"/>
</dbReference>
<protein>
    <recommendedName>
        <fullName evidence="3">Piezo TM25-28 domain-containing protein</fullName>
    </recommendedName>
</protein>
<feature type="transmembrane region" description="Helical" evidence="2">
    <location>
        <begin position="160"/>
        <end position="181"/>
    </location>
</feature>
<evidence type="ECO:0000256" key="2">
    <source>
        <dbReference type="SAM" id="Phobius"/>
    </source>
</evidence>
<evidence type="ECO:0000256" key="1">
    <source>
        <dbReference type="SAM" id="MobiDB-lite"/>
    </source>
</evidence>
<comment type="caution">
    <text evidence="4">The sequence shown here is derived from an EMBL/GenBank/DDBJ whole genome shotgun (WGS) entry which is preliminary data.</text>
</comment>
<feature type="transmembrane region" description="Helical" evidence="2">
    <location>
        <begin position="20"/>
        <end position="43"/>
    </location>
</feature>
<evidence type="ECO:0000259" key="3">
    <source>
        <dbReference type="Pfam" id="PF15917"/>
    </source>
</evidence>
<dbReference type="EMBL" id="JAWJWF010000057">
    <property type="protein sequence ID" value="KAK6616816.1"/>
    <property type="molecule type" value="Genomic_DNA"/>
</dbReference>
<feature type="region of interest" description="Disordered" evidence="1">
    <location>
        <begin position="777"/>
        <end position="813"/>
    </location>
</feature>
<dbReference type="PANTHER" id="PTHR47049">
    <property type="entry name" value="PIEZO-TYPE MECHANOSENSITIVE ION CHANNEL HOMOLOG"/>
    <property type="match status" value="1"/>
</dbReference>
<sequence>ICLIATVGVHIGSRMDFYGLVYAVWLFILWIISIITISHLELIQNFHRCNDMSSIPDRCRCATRFCIEYPWYYSTILRRLQNWMFLPDPIKPPSPYKILCDVILLVLVCRQSLGFRIERRHRTDNYAGGSNEVIIQNYEKVDFENPYIDHMTYTKSSLDLLKKAVFSAMLWVTLAVTFTAGTSRVNILSIGYLIGSFIFLWQGNDLYLRRIQSILKWWNWLLGYNVVVILIKTVLQIAGCMFMEVVQHNACWLVQLLGIGCMNKFGDIPKSVKDRAQCTVPDADIGLAWDGLCFSFLLMQRRFFHSYYFFHHIDETKAMTILQSRGAQLIEELRQHQLQEQQSQERKLLEKFVTKWIELKHLSRRYPMSHTGQVITKVILHTEQPTAPLAVQSPGVSSSCSPRGYHTPISEEAPRSFLQAPTPVSAIMTTMEGYLEPQRMSFSSPASELNPRTGQQSDAIYHLRAPSPDESFPVFSPPPYGARSSTGVRNIVPPPLPAHCPWISVTPRHSIVSQSSHHTSIRSGDYYMFEDIDDEELDLIKEDEDESSSEGDDGDGKKRFTMSKFLSTAMKTDITKAADQALTTEEVVPTRTIKGRRASMPASMLRRKSSMSRKVAGPSSVLSAPASGATAGPSGIQLPTQARSDIGVQRRGSTTILSESQRSDPRMGRGPTDRGDEGSDDGMKFIVPKAVKEKITQRLWQSFKVLWAFFESVMVSMIRTLNKISKDYRYVVRVLAQEKREVKENEDFRKGSRCCISKVWKPEKEVIMQLGDIIATTPQGSIGRGSADESTTPMDSPKEDRERLNRSERLSHP</sequence>
<feature type="region of interest" description="Disordered" evidence="1">
    <location>
        <begin position="588"/>
        <end position="682"/>
    </location>
</feature>
<feature type="compositionally biased region" description="Basic and acidic residues" evidence="1">
    <location>
        <begin position="796"/>
        <end position="813"/>
    </location>
</feature>
<feature type="compositionally biased region" description="Basic and acidic residues" evidence="1">
    <location>
        <begin position="661"/>
        <end position="682"/>
    </location>
</feature>
<feature type="transmembrane region" description="Helical" evidence="2">
    <location>
        <begin position="187"/>
        <end position="208"/>
    </location>
</feature>
<keyword evidence="2" id="KW-1133">Transmembrane helix</keyword>
<keyword evidence="2" id="KW-0472">Membrane</keyword>
<evidence type="ECO:0000313" key="4">
    <source>
        <dbReference type="EMBL" id="KAK6616816.1"/>
    </source>
</evidence>
<reference evidence="4 5" key="1">
    <citation type="submission" date="2023-09" db="EMBL/GenBank/DDBJ databases">
        <title>Genomes of two closely related lineages of the louse Polyplax serrata with different host specificities.</title>
        <authorList>
            <person name="Martinu J."/>
            <person name="Tarabai H."/>
            <person name="Stefka J."/>
            <person name="Hypsa V."/>
        </authorList>
    </citation>
    <scope>NUCLEOTIDE SEQUENCE [LARGE SCALE GENOMIC DNA]</scope>
    <source>
        <strain evidence="4">98ZLc_SE</strain>
    </source>
</reference>
<accession>A0ABR1AEF7</accession>
<dbReference type="Proteomes" id="UP001359485">
    <property type="component" value="Unassembled WGS sequence"/>
</dbReference>
<evidence type="ECO:0000313" key="5">
    <source>
        <dbReference type="Proteomes" id="UP001359485"/>
    </source>
</evidence>
<gene>
    <name evidence="4" type="ORF">RUM44_005301</name>
</gene>
<feature type="domain" description="Piezo TM25-28" evidence="3">
    <location>
        <begin position="151"/>
        <end position="370"/>
    </location>
</feature>
<name>A0ABR1AEF7_POLSC</name>